<evidence type="ECO:0000313" key="2">
    <source>
        <dbReference type="EMBL" id="PCH45096.1"/>
    </source>
</evidence>
<dbReference type="AlphaFoldDB" id="A0A2H3JSH8"/>
<name>A0A2H3JSH8_WOLCO</name>
<dbReference type="EMBL" id="KB468168">
    <property type="protein sequence ID" value="PCH45096.1"/>
    <property type="molecule type" value="Genomic_DNA"/>
</dbReference>
<keyword evidence="3" id="KW-1185">Reference proteome</keyword>
<organism evidence="2 3">
    <name type="scientific">Wolfiporia cocos (strain MD-104)</name>
    <name type="common">Brown rot fungus</name>
    <dbReference type="NCBI Taxonomy" id="742152"/>
    <lineage>
        <taxon>Eukaryota</taxon>
        <taxon>Fungi</taxon>
        <taxon>Dikarya</taxon>
        <taxon>Basidiomycota</taxon>
        <taxon>Agaricomycotina</taxon>
        <taxon>Agaricomycetes</taxon>
        <taxon>Polyporales</taxon>
        <taxon>Phaeolaceae</taxon>
        <taxon>Wolfiporia</taxon>
    </lineage>
</organism>
<feature type="region of interest" description="Disordered" evidence="1">
    <location>
        <begin position="126"/>
        <end position="177"/>
    </location>
</feature>
<gene>
    <name evidence="2" type="ORF">WOLCODRAFT_165599</name>
</gene>
<sequence length="177" mass="17981">MRAIGRLRRAGNVSLSSPRRRASPPRSLAGPRRRPADWLHAGQPMGDGDPPGRDGRGMQIGGDGAVGSVDGAGSAMILSGGRRTCCSRLGAGPPWSLGAVAPGSPVGTIAVGDDAGIAPMTVRAAGDGRRRHGGRGGRDAVDDGPGGRVAAARSRPPRINARRLGANRGGAYISWEQ</sequence>
<dbReference type="Proteomes" id="UP000218811">
    <property type="component" value="Unassembled WGS sequence"/>
</dbReference>
<evidence type="ECO:0000313" key="3">
    <source>
        <dbReference type="Proteomes" id="UP000218811"/>
    </source>
</evidence>
<reference evidence="2 3" key="1">
    <citation type="journal article" date="2012" name="Science">
        <title>The Paleozoic origin of enzymatic lignin decomposition reconstructed from 31 fungal genomes.</title>
        <authorList>
            <person name="Floudas D."/>
            <person name="Binder M."/>
            <person name="Riley R."/>
            <person name="Barry K."/>
            <person name="Blanchette R.A."/>
            <person name="Henrissat B."/>
            <person name="Martinez A.T."/>
            <person name="Otillar R."/>
            <person name="Spatafora J.W."/>
            <person name="Yadav J.S."/>
            <person name="Aerts A."/>
            <person name="Benoit I."/>
            <person name="Boyd A."/>
            <person name="Carlson A."/>
            <person name="Copeland A."/>
            <person name="Coutinho P.M."/>
            <person name="de Vries R.P."/>
            <person name="Ferreira P."/>
            <person name="Findley K."/>
            <person name="Foster B."/>
            <person name="Gaskell J."/>
            <person name="Glotzer D."/>
            <person name="Gorecki P."/>
            <person name="Heitman J."/>
            <person name="Hesse C."/>
            <person name="Hori C."/>
            <person name="Igarashi K."/>
            <person name="Jurgens J.A."/>
            <person name="Kallen N."/>
            <person name="Kersten P."/>
            <person name="Kohler A."/>
            <person name="Kuees U."/>
            <person name="Kumar T.K.A."/>
            <person name="Kuo A."/>
            <person name="LaButti K."/>
            <person name="Larrondo L.F."/>
            <person name="Lindquist E."/>
            <person name="Ling A."/>
            <person name="Lombard V."/>
            <person name="Lucas S."/>
            <person name="Lundell T."/>
            <person name="Martin R."/>
            <person name="McLaughlin D.J."/>
            <person name="Morgenstern I."/>
            <person name="Morin E."/>
            <person name="Murat C."/>
            <person name="Nagy L.G."/>
            <person name="Nolan M."/>
            <person name="Ohm R.A."/>
            <person name="Patyshakuliyeva A."/>
            <person name="Rokas A."/>
            <person name="Ruiz-Duenas F.J."/>
            <person name="Sabat G."/>
            <person name="Salamov A."/>
            <person name="Samejima M."/>
            <person name="Schmutz J."/>
            <person name="Slot J.C."/>
            <person name="St John F."/>
            <person name="Stenlid J."/>
            <person name="Sun H."/>
            <person name="Sun S."/>
            <person name="Syed K."/>
            <person name="Tsang A."/>
            <person name="Wiebenga A."/>
            <person name="Young D."/>
            <person name="Pisabarro A."/>
            <person name="Eastwood D.C."/>
            <person name="Martin F."/>
            <person name="Cullen D."/>
            <person name="Grigoriev I.V."/>
            <person name="Hibbett D.S."/>
        </authorList>
    </citation>
    <scope>NUCLEOTIDE SEQUENCE [LARGE SCALE GENOMIC DNA]</scope>
    <source>
        <strain evidence="2 3">MD-104</strain>
    </source>
</reference>
<protein>
    <submittedName>
        <fullName evidence="2">Uncharacterized protein</fullName>
    </submittedName>
</protein>
<feature type="region of interest" description="Disordered" evidence="1">
    <location>
        <begin position="1"/>
        <end position="57"/>
    </location>
</feature>
<accession>A0A2H3JSH8</accession>
<proteinExistence type="predicted"/>
<evidence type="ECO:0000256" key="1">
    <source>
        <dbReference type="SAM" id="MobiDB-lite"/>
    </source>
</evidence>
<feature type="non-terminal residue" evidence="2">
    <location>
        <position position="177"/>
    </location>
</feature>